<reference evidence="2 3" key="1">
    <citation type="journal article" date="2011" name="Int. J. Syst. Evol. Microbiol.">
        <title>Ochrobactrum pecoris sp. nov., isolated from farm animals.</title>
        <authorList>
            <person name="Kampfer P."/>
            <person name="Huber B."/>
            <person name="Busse H.J."/>
            <person name="Scholz H.C."/>
            <person name="Tomaso H."/>
            <person name="Hotzel H."/>
            <person name="Melzer F."/>
        </authorList>
    </citation>
    <scope>NUCLEOTIDE SEQUENCE [LARGE SCALE GENOMIC DNA]</scope>
    <source>
        <strain evidence="2 3">08RB2639</strain>
    </source>
</reference>
<organism evidence="2 3">
    <name type="scientific">Brucella pecoris</name>
    <dbReference type="NCBI Taxonomy" id="867683"/>
    <lineage>
        <taxon>Bacteria</taxon>
        <taxon>Pseudomonadati</taxon>
        <taxon>Pseudomonadota</taxon>
        <taxon>Alphaproteobacteria</taxon>
        <taxon>Hyphomicrobiales</taxon>
        <taxon>Brucellaceae</taxon>
        <taxon>Brucella/Ochrobactrum group</taxon>
        <taxon>Brucella</taxon>
    </lineage>
</organism>
<dbReference type="Proteomes" id="UP000313390">
    <property type="component" value="Unassembled WGS sequence"/>
</dbReference>
<dbReference type="RefSeq" id="WP_038595179.1">
    <property type="nucleotide sequence ID" value="NZ_JACIEX010000030.1"/>
</dbReference>
<comment type="caution">
    <text evidence="2">The sequence shown here is derived from an EMBL/GenBank/DDBJ whole genome shotgun (WGS) entry which is preliminary data.</text>
</comment>
<name>A0A5C5CBE6_9HYPH</name>
<dbReference type="AlphaFoldDB" id="A0A5C5CBE6"/>
<evidence type="ECO:0000313" key="4">
    <source>
        <dbReference type="Proteomes" id="UP000553980"/>
    </source>
</evidence>
<evidence type="ECO:0000313" key="1">
    <source>
        <dbReference type="EMBL" id="MBB4096354.1"/>
    </source>
</evidence>
<evidence type="ECO:0000313" key="3">
    <source>
        <dbReference type="Proteomes" id="UP000313390"/>
    </source>
</evidence>
<dbReference type="OrthoDB" id="7869524at2"/>
<evidence type="ECO:0000313" key="2">
    <source>
        <dbReference type="EMBL" id="TNV08653.1"/>
    </source>
</evidence>
<keyword evidence="4" id="KW-1185">Reference proteome</keyword>
<dbReference type="EMBL" id="VEWK01000031">
    <property type="protein sequence ID" value="TNV08653.1"/>
    <property type="molecule type" value="Genomic_DNA"/>
</dbReference>
<protein>
    <submittedName>
        <fullName evidence="2">Uncharacterized protein</fullName>
    </submittedName>
</protein>
<dbReference type="EMBL" id="JACIEX010000030">
    <property type="protein sequence ID" value="MBB4096354.1"/>
    <property type="molecule type" value="Genomic_DNA"/>
</dbReference>
<sequence>MTDFKQFATSSNGDSWFVGKRQDGVAVVRHKANAASGGHETILRVEEFLLLRHDSPEQAAL</sequence>
<reference evidence="1 4" key="3">
    <citation type="submission" date="2020-08" db="EMBL/GenBank/DDBJ databases">
        <title>Genomic Encyclopedia of Type Strains, Phase IV (KMG-IV): sequencing the most valuable type-strain genomes for metagenomic binning, comparative biology and taxonomic classification.</title>
        <authorList>
            <person name="Goeker M."/>
        </authorList>
    </citation>
    <scope>NUCLEOTIDE SEQUENCE [LARGE SCALE GENOMIC DNA]</scope>
    <source>
        <strain evidence="1 4">DSM 23868</strain>
    </source>
</reference>
<reference evidence="2" key="2">
    <citation type="submission" date="2019-06" db="EMBL/GenBank/DDBJ databases">
        <authorList>
            <person name="Hu M."/>
        </authorList>
    </citation>
    <scope>NUCLEOTIDE SEQUENCE</scope>
    <source>
        <strain evidence="2">08RB2639</strain>
    </source>
</reference>
<dbReference type="Proteomes" id="UP000553980">
    <property type="component" value="Unassembled WGS sequence"/>
</dbReference>
<accession>A0A5C5CBE6</accession>
<gene>
    <name evidence="2" type="ORF">FIB18_24115</name>
    <name evidence="1" type="ORF">GGQ79_004915</name>
</gene>
<proteinExistence type="predicted"/>